<name>A0A517QHU2_9PLAN</name>
<proteinExistence type="predicted"/>
<dbReference type="PANTHER" id="PTHR43777:SF1">
    <property type="entry name" value="MOLYBDENUM COFACTOR CYTIDYLYLTRANSFERASE"/>
    <property type="match status" value="1"/>
</dbReference>
<dbReference type="OrthoDB" id="285216at2"/>
<keyword evidence="2" id="KW-0808">Transferase</keyword>
<accession>A0A517QHU2</accession>
<evidence type="ECO:0000313" key="3">
    <source>
        <dbReference type="Proteomes" id="UP000315724"/>
    </source>
</evidence>
<evidence type="ECO:0000313" key="2">
    <source>
        <dbReference type="EMBL" id="QDT31201.1"/>
    </source>
</evidence>
<dbReference type="Pfam" id="PF12804">
    <property type="entry name" value="NTP_transf_3"/>
    <property type="match status" value="1"/>
</dbReference>
<protein>
    <submittedName>
        <fullName evidence="2">Molybdenum cofactor cytidylyltransferase</fullName>
        <ecNumber evidence="2">2.7.7.76</ecNumber>
    </submittedName>
</protein>
<dbReference type="Proteomes" id="UP000315724">
    <property type="component" value="Chromosome"/>
</dbReference>
<dbReference type="KEGG" id="tpol:Mal48_04330"/>
<reference evidence="2 3" key="1">
    <citation type="submission" date="2019-02" db="EMBL/GenBank/DDBJ databases">
        <title>Deep-cultivation of Planctomycetes and their phenomic and genomic characterization uncovers novel biology.</title>
        <authorList>
            <person name="Wiegand S."/>
            <person name="Jogler M."/>
            <person name="Boedeker C."/>
            <person name="Pinto D."/>
            <person name="Vollmers J."/>
            <person name="Rivas-Marin E."/>
            <person name="Kohn T."/>
            <person name="Peeters S.H."/>
            <person name="Heuer A."/>
            <person name="Rast P."/>
            <person name="Oberbeckmann S."/>
            <person name="Bunk B."/>
            <person name="Jeske O."/>
            <person name="Meyerdierks A."/>
            <person name="Storesund J.E."/>
            <person name="Kallscheuer N."/>
            <person name="Luecker S."/>
            <person name="Lage O.M."/>
            <person name="Pohl T."/>
            <person name="Merkel B.J."/>
            <person name="Hornburger P."/>
            <person name="Mueller R.-W."/>
            <person name="Bruemmer F."/>
            <person name="Labrenz M."/>
            <person name="Spormann A.M."/>
            <person name="Op den Camp H."/>
            <person name="Overmann J."/>
            <person name="Amann R."/>
            <person name="Jetten M.S.M."/>
            <person name="Mascher T."/>
            <person name="Medema M.H."/>
            <person name="Devos D.P."/>
            <person name="Kaster A.-K."/>
            <person name="Ovreas L."/>
            <person name="Rohde M."/>
            <person name="Galperin M.Y."/>
            <person name="Jogler C."/>
        </authorList>
    </citation>
    <scope>NUCLEOTIDE SEQUENCE [LARGE SCALE GENOMIC DNA]</scope>
    <source>
        <strain evidence="2 3">Mal48</strain>
    </source>
</reference>
<feature type="domain" description="MobA-like NTP transferase" evidence="1">
    <location>
        <begin position="11"/>
        <end position="173"/>
    </location>
</feature>
<dbReference type="EMBL" id="CP036267">
    <property type="protein sequence ID" value="QDT31201.1"/>
    <property type="molecule type" value="Genomic_DNA"/>
</dbReference>
<dbReference type="InterPro" id="IPR029044">
    <property type="entry name" value="Nucleotide-diphossugar_trans"/>
</dbReference>
<keyword evidence="2" id="KW-0548">Nucleotidyltransferase</keyword>
<gene>
    <name evidence="2" type="primary">mocA</name>
    <name evidence="2" type="ORF">Mal48_04330</name>
</gene>
<dbReference type="PANTHER" id="PTHR43777">
    <property type="entry name" value="MOLYBDENUM COFACTOR CYTIDYLYLTRANSFERASE"/>
    <property type="match status" value="1"/>
</dbReference>
<dbReference type="RefSeq" id="WP_145195603.1">
    <property type="nucleotide sequence ID" value="NZ_CP036267.1"/>
</dbReference>
<dbReference type="GO" id="GO:0061602">
    <property type="term" value="F:molybdenum cofactor cytidylyltransferase activity"/>
    <property type="evidence" value="ECO:0007669"/>
    <property type="project" value="UniProtKB-EC"/>
</dbReference>
<dbReference type="CDD" id="cd04182">
    <property type="entry name" value="GT_2_like_f"/>
    <property type="match status" value="1"/>
</dbReference>
<organism evidence="2 3">
    <name type="scientific">Thalassoglobus polymorphus</name>
    <dbReference type="NCBI Taxonomy" id="2527994"/>
    <lineage>
        <taxon>Bacteria</taxon>
        <taxon>Pseudomonadati</taxon>
        <taxon>Planctomycetota</taxon>
        <taxon>Planctomycetia</taxon>
        <taxon>Planctomycetales</taxon>
        <taxon>Planctomycetaceae</taxon>
        <taxon>Thalassoglobus</taxon>
    </lineage>
</organism>
<sequence>MSHTATTRIHVVIPAAGVSRRMGQPKLLMQLNGETLIERLVRQLSMFQFASISVLARKSDELLHRAILRSQARLVLPDHDPAEMRESVELLIQDLQDSFAPSDNDGWLLIPADHPILEPHTLTQLIAHCAASPDQIVLPTHQGRRGHPTLFPWSAASCLAKIPHDQGLNWLTRHSDFTVQEVACEEESILWDIDTPEDFERICGILKD</sequence>
<dbReference type="InterPro" id="IPR025877">
    <property type="entry name" value="MobA-like_NTP_Trfase"/>
</dbReference>
<evidence type="ECO:0000259" key="1">
    <source>
        <dbReference type="Pfam" id="PF12804"/>
    </source>
</evidence>
<dbReference type="AlphaFoldDB" id="A0A517QHU2"/>
<dbReference type="Gene3D" id="3.90.550.10">
    <property type="entry name" value="Spore Coat Polysaccharide Biosynthesis Protein SpsA, Chain A"/>
    <property type="match status" value="1"/>
</dbReference>
<keyword evidence="3" id="KW-1185">Reference proteome</keyword>
<dbReference type="SUPFAM" id="SSF53448">
    <property type="entry name" value="Nucleotide-diphospho-sugar transferases"/>
    <property type="match status" value="1"/>
</dbReference>
<dbReference type="EC" id="2.7.7.76" evidence="2"/>